<comment type="subcellular location">
    <subcellularLocation>
        <location evidence="1">Nucleus</location>
    </subcellularLocation>
</comment>
<feature type="region of interest" description="Disordered" evidence="5">
    <location>
        <begin position="1"/>
        <end position="31"/>
    </location>
</feature>
<keyword evidence="7" id="KW-1185">Reference proteome</keyword>
<organism evidence="6 7">
    <name type="scientific">Zingiber officinale</name>
    <name type="common">Ginger</name>
    <name type="synonym">Amomum zingiber</name>
    <dbReference type="NCBI Taxonomy" id="94328"/>
    <lineage>
        <taxon>Eukaryota</taxon>
        <taxon>Viridiplantae</taxon>
        <taxon>Streptophyta</taxon>
        <taxon>Embryophyta</taxon>
        <taxon>Tracheophyta</taxon>
        <taxon>Spermatophyta</taxon>
        <taxon>Magnoliopsida</taxon>
        <taxon>Liliopsida</taxon>
        <taxon>Zingiberales</taxon>
        <taxon>Zingiberaceae</taxon>
        <taxon>Zingiber</taxon>
    </lineage>
</organism>
<keyword evidence="2" id="KW-0805">Transcription regulation</keyword>
<feature type="compositionally biased region" description="Polar residues" evidence="5">
    <location>
        <begin position="1"/>
        <end position="17"/>
    </location>
</feature>
<proteinExistence type="predicted"/>
<evidence type="ECO:0000256" key="1">
    <source>
        <dbReference type="ARBA" id="ARBA00004123"/>
    </source>
</evidence>
<keyword evidence="4" id="KW-0539">Nucleus</keyword>
<dbReference type="InterPro" id="IPR044549">
    <property type="entry name" value="bHLH_AtIBH1-like"/>
</dbReference>
<dbReference type="EMBL" id="JACMSC010000011">
    <property type="protein sequence ID" value="KAG6501931.1"/>
    <property type="molecule type" value="Genomic_DNA"/>
</dbReference>
<dbReference type="AlphaFoldDB" id="A0A8J5G950"/>
<protein>
    <recommendedName>
        <fullName evidence="8">BHLH domain-containing protein</fullName>
    </recommendedName>
</protein>
<comment type="caution">
    <text evidence="6">The sequence shown here is derived from an EMBL/GenBank/DDBJ whole genome shotgun (WGS) entry which is preliminary data.</text>
</comment>
<evidence type="ECO:0008006" key="8">
    <source>
        <dbReference type="Google" id="ProtNLM"/>
    </source>
</evidence>
<dbReference type="CDD" id="cd11444">
    <property type="entry name" value="bHLH_AtIBH1_like"/>
    <property type="match status" value="1"/>
</dbReference>
<sequence>MTTSSPASRNKTESSGGKAQPPTRWGSSGQQRAYGRRLLDALRATAGCGPLAVKASADAALALTARGQSRWSRAILLRRCRSRRKLLRVTGKIGRARTRPAAAAAAVAEAHRVRPDRLQVLRRLVPGCRKLSEQSVLKEAADYVAALEMQVKAMRALAEVFSAARAAEAEARGGA</sequence>
<evidence type="ECO:0000256" key="2">
    <source>
        <dbReference type="ARBA" id="ARBA00023015"/>
    </source>
</evidence>
<accession>A0A8J5G950</accession>
<dbReference type="Proteomes" id="UP000734854">
    <property type="component" value="Unassembled WGS sequence"/>
</dbReference>
<dbReference type="GO" id="GO:0006355">
    <property type="term" value="P:regulation of DNA-templated transcription"/>
    <property type="evidence" value="ECO:0007669"/>
    <property type="project" value="InterPro"/>
</dbReference>
<dbReference type="InterPro" id="IPR044660">
    <property type="entry name" value="IBH1-like"/>
</dbReference>
<gene>
    <name evidence="6" type="ORF">ZIOFF_041815</name>
</gene>
<evidence type="ECO:0000313" key="7">
    <source>
        <dbReference type="Proteomes" id="UP000734854"/>
    </source>
</evidence>
<dbReference type="PANTHER" id="PTHR33124:SF51">
    <property type="entry name" value="BHLH DOMAIN-CONTAINING PROTEIN"/>
    <property type="match status" value="1"/>
</dbReference>
<dbReference type="PANTHER" id="PTHR33124">
    <property type="entry name" value="TRANSCRIPTION FACTOR IBH1-LIKE 1"/>
    <property type="match status" value="1"/>
</dbReference>
<keyword evidence="3" id="KW-0804">Transcription</keyword>
<name>A0A8J5G950_ZINOF</name>
<dbReference type="GO" id="GO:0005634">
    <property type="term" value="C:nucleus"/>
    <property type="evidence" value="ECO:0007669"/>
    <property type="project" value="UniProtKB-SubCell"/>
</dbReference>
<evidence type="ECO:0000256" key="5">
    <source>
        <dbReference type="SAM" id="MobiDB-lite"/>
    </source>
</evidence>
<evidence type="ECO:0000256" key="4">
    <source>
        <dbReference type="ARBA" id="ARBA00023242"/>
    </source>
</evidence>
<evidence type="ECO:0000256" key="3">
    <source>
        <dbReference type="ARBA" id="ARBA00023163"/>
    </source>
</evidence>
<evidence type="ECO:0000313" key="6">
    <source>
        <dbReference type="EMBL" id="KAG6501931.1"/>
    </source>
</evidence>
<reference evidence="6 7" key="1">
    <citation type="submission" date="2020-08" db="EMBL/GenBank/DDBJ databases">
        <title>Plant Genome Project.</title>
        <authorList>
            <person name="Zhang R.-G."/>
        </authorList>
    </citation>
    <scope>NUCLEOTIDE SEQUENCE [LARGE SCALE GENOMIC DNA]</scope>
    <source>
        <tissue evidence="6">Rhizome</tissue>
    </source>
</reference>